<feature type="region of interest" description="Disordered" evidence="1">
    <location>
        <begin position="15"/>
        <end position="37"/>
    </location>
</feature>
<evidence type="ECO:0000313" key="3">
    <source>
        <dbReference type="Proteomes" id="UP000479710"/>
    </source>
</evidence>
<dbReference type="Proteomes" id="UP000479710">
    <property type="component" value="Unassembled WGS sequence"/>
</dbReference>
<protein>
    <submittedName>
        <fullName evidence="2">Uncharacterized protein</fullName>
    </submittedName>
</protein>
<proteinExistence type="predicted"/>
<organism evidence="2 3">
    <name type="scientific">Oryza meyeriana var. granulata</name>
    <dbReference type="NCBI Taxonomy" id="110450"/>
    <lineage>
        <taxon>Eukaryota</taxon>
        <taxon>Viridiplantae</taxon>
        <taxon>Streptophyta</taxon>
        <taxon>Embryophyta</taxon>
        <taxon>Tracheophyta</taxon>
        <taxon>Spermatophyta</taxon>
        <taxon>Magnoliopsida</taxon>
        <taxon>Liliopsida</taxon>
        <taxon>Poales</taxon>
        <taxon>Poaceae</taxon>
        <taxon>BOP clade</taxon>
        <taxon>Oryzoideae</taxon>
        <taxon>Oryzeae</taxon>
        <taxon>Oryzinae</taxon>
        <taxon>Oryza</taxon>
        <taxon>Oryza meyeriana</taxon>
    </lineage>
</organism>
<reference evidence="2 3" key="1">
    <citation type="submission" date="2019-11" db="EMBL/GenBank/DDBJ databases">
        <title>Whole genome sequence of Oryza granulata.</title>
        <authorList>
            <person name="Li W."/>
        </authorList>
    </citation>
    <scope>NUCLEOTIDE SEQUENCE [LARGE SCALE GENOMIC DNA]</scope>
    <source>
        <strain evidence="3">cv. Menghai</strain>
        <tissue evidence="2">Leaf</tissue>
    </source>
</reference>
<dbReference type="EMBL" id="SPHZ02000001">
    <property type="protein sequence ID" value="KAF0934007.1"/>
    <property type="molecule type" value="Genomic_DNA"/>
</dbReference>
<evidence type="ECO:0000256" key="1">
    <source>
        <dbReference type="SAM" id="MobiDB-lite"/>
    </source>
</evidence>
<evidence type="ECO:0000313" key="2">
    <source>
        <dbReference type="EMBL" id="KAF0934007.1"/>
    </source>
</evidence>
<name>A0A6G1FAR0_9ORYZ</name>
<comment type="caution">
    <text evidence="2">The sequence shown here is derived from an EMBL/GenBank/DDBJ whole genome shotgun (WGS) entry which is preliminary data.</text>
</comment>
<gene>
    <name evidence="2" type="ORF">E2562_021065</name>
</gene>
<keyword evidence="3" id="KW-1185">Reference proteome</keyword>
<dbReference type="AlphaFoldDB" id="A0A6G1FAR0"/>
<accession>A0A6G1FAR0</accession>
<sequence>MTMISTSIKLDSLARNYNSSHGDGEDDSASSTYQPAPERTILRQSCAVGCGESTVPTST</sequence>